<dbReference type="AlphaFoldDB" id="A0A2V1DN18"/>
<dbReference type="PANTHER" id="PTHR38790">
    <property type="entry name" value="2EXR DOMAIN-CONTAINING PROTEIN-RELATED"/>
    <property type="match status" value="1"/>
</dbReference>
<evidence type="ECO:0000313" key="2">
    <source>
        <dbReference type="Proteomes" id="UP000244855"/>
    </source>
</evidence>
<dbReference type="PANTHER" id="PTHR38790:SF9">
    <property type="entry name" value="F-BOX DOMAIN-CONTAINING PROTEIN"/>
    <property type="match status" value="1"/>
</dbReference>
<organism evidence="1 2">
    <name type="scientific">Periconia macrospinosa</name>
    <dbReference type="NCBI Taxonomy" id="97972"/>
    <lineage>
        <taxon>Eukaryota</taxon>
        <taxon>Fungi</taxon>
        <taxon>Dikarya</taxon>
        <taxon>Ascomycota</taxon>
        <taxon>Pezizomycotina</taxon>
        <taxon>Dothideomycetes</taxon>
        <taxon>Pleosporomycetidae</taxon>
        <taxon>Pleosporales</taxon>
        <taxon>Massarineae</taxon>
        <taxon>Periconiaceae</taxon>
        <taxon>Periconia</taxon>
    </lineage>
</organism>
<gene>
    <name evidence="1" type="ORF">DM02DRAFT_711294</name>
</gene>
<sequence>MRFRKRDEAGRRTRDILRSRCVDDHPQSFTVMFHPVPEEHFYSYPNKYQYRIPVTGPSNDAVLRVVSRTIAKLNQEHMDVAAVGMYAINLTNSRLWPLQTPETVDVKLYAFKYQKEEVPVTFPLRLLPYTNSLTADRIQVRMPGGTWETLENSIVKQAAKWNPFWPIESQQKWWAKNGKHFELMRLPIEVRHNIYRQAMGGVFFPKIAEMDGRGPEPFLSVQPFLGSWLGISADCSKWKTPSAKYMSRNLLLVSKKVRQETLSAVWVGTTKRFTEPLVLEKCADTPLPPHPHWLTSIHLDMTLFDLFRIFEVNVNPTLHFGSSGGHVYGSILVNMPSLKSLEISVNCPRELEEGRKPDHNPWKIFREESQQHPNMEVKPCFKVAVDWMLMGAFPYIKGIPHVELLGAVKTSLKQKWGYILSQAYVERDRDEEFRSFRWEEEVEELALEGHVITQAPPCTCASSCVRWQMGTIPFDEDD</sequence>
<proteinExistence type="predicted"/>
<dbReference type="STRING" id="97972.A0A2V1DN18"/>
<accession>A0A2V1DN18</accession>
<reference evidence="1 2" key="1">
    <citation type="journal article" date="2018" name="Sci. Rep.">
        <title>Comparative genomics provides insights into the lifestyle and reveals functional heterogeneity of dark septate endophytic fungi.</title>
        <authorList>
            <person name="Knapp D.G."/>
            <person name="Nemeth J.B."/>
            <person name="Barry K."/>
            <person name="Hainaut M."/>
            <person name="Henrissat B."/>
            <person name="Johnson J."/>
            <person name="Kuo A."/>
            <person name="Lim J.H.P."/>
            <person name="Lipzen A."/>
            <person name="Nolan M."/>
            <person name="Ohm R.A."/>
            <person name="Tamas L."/>
            <person name="Grigoriev I.V."/>
            <person name="Spatafora J.W."/>
            <person name="Nagy L.G."/>
            <person name="Kovacs G.M."/>
        </authorList>
    </citation>
    <scope>NUCLEOTIDE SEQUENCE [LARGE SCALE GENOMIC DNA]</scope>
    <source>
        <strain evidence="1 2">DSE2036</strain>
    </source>
</reference>
<dbReference type="OrthoDB" id="5335493at2759"/>
<evidence type="ECO:0000313" key="1">
    <source>
        <dbReference type="EMBL" id="PVH99536.1"/>
    </source>
</evidence>
<protein>
    <submittedName>
        <fullName evidence="1">Uncharacterized protein</fullName>
    </submittedName>
</protein>
<keyword evidence="2" id="KW-1185">Reference proteome</keyword>
<dbReference type="EMBL" id="KZ805390">
    <property type="protein sequence ID" value="PVH99536.1"/>
    <property type="molecule type" value="Genomic_DNA"/>
</dbReference>
<name>A0A2V1DN18_9PLEO</name>
<dbReference type="Proteomes" id="UP000244855">
    <property type="component" value="Unassembled WGS sequence"/>
</dbReference>